<evidence type="ECO:0000259" key="2">
    <source>
        <dbReference type="PROSITE" id="PS51154"/>
    </source>
</evidence>
<dbReference type="AlphaFoldDB" id="A0A7W4TR14"/>
<dbReference type="Pfam" id="PF01661">
    <property type="entry name" value="Macro"/>
    <property type="match status" value="1"/>
</dbReference>
<dbReference type="InterPro" id="IPR050892">
    <property type="entry name" value="ADP-ribose_metab_enzymes"/>
</dbReference>
<dbReference type="InterPro" id="IPR002589">
    <property type="entry name" value="Macro_dom"/>
</dbReference>
<dbReference type="SMART" id="SM00506">
    <property type="entry name" value="A1pp"/>
    <property type="match status" value="1"/>
</dbReference>
<dbReference type="Proteomes" id="UP000533269">
    <property type="component" value="Unassembled WGS sequence"/>
</dbReference>
<protein>
    <submittedName>
        <fullName evidence="3">O-acetyl-ADP-ribose deacetylase (Regulator of RNase III)</fullName>
    </submittedName>
</protein>
<gene>
    <name evidence="3" type="ORF">FHR75_004351</name>
</gene>
<name>A0A7W4TR14_KINRA</name>
<evidence type="ECO:0000313" key="3">
    <source>
        <dbReference type="EMBL" id="MBB2903509.1"/>
    </source>
</evidence>
<dbReference type="EMBL" id="JACHVY010000009">
    <property type="protein sequence ID" value="MBB2903509.1"/>
    <property type="molecule type" value="Genomic_DNA"/>
</dbReference>
<evidence type="ECO:0000313" key="4">
    <source>
        <dbReference type="Proteomes" id="UP000533269"/>
    </source>
</evidence>
<sequence length="152" mass="16328">MPTTHTTEDLLTLGLPALAHGCNCRGSMAGGIARQVRERWPALVREYERRCLAGEFRLGDVMPWETPEGVVVYNLATQVERGADARLEAIDATVRAALADAAARGIDRLGVPHLGSGIGGLRWPDVRELLEDAGAGSPVELVVVGRVHRDRG</sequence>
<comment type="catalytic activity">
    <reaction evidence="1">
        <text>an N-(ADP-alpha-D-ribosyl)-thymidine in DNA + H2O = a thymidine in DNA + ADP-D-ribose</text>
        <dbReference type="Rhea" id="RHEA:71655"/>
        <dbReference type="Rhea" id="RHEA-COMP:13556"/>
        <dbReference type="Rhea" id="RHEA-COMP:18051"/>
        <dbReference type="ChEBI" id="CHEBI:15377"/>
        <dbReference type="ChEBI" id="CHEBI:57967"/>
        <dbReference type="ChEBI" id="CHEBI:137386"/>
        <dbReference type="ChEBI" id="CHEBI:191199"/>
    </reaction>
    <physiologicalReaction direction="left-to-right" evidence="1">
        <dbReference type="Rhea" id="RHEA:71656"/>
    </physiologicalReaction>
</comment>
<accession>A0A7W4TR14</accession>
<dbReference type="PANTHER" id="PTHR12521:SF0">
    <property type="entry name" value="ADP-RIBOSE GLYCOHYDROLASE OARD1"/>
    <property type="match status" value="1"/>
</dbReference>
<comment type="caution">
    <text evidence="3">The sequence shown here is derived from an EMBL/GenBank/DDBJ whole genome shotgun (WGS) entry which is preliminary data.</text>
</comment>
<proteinExistence type="predicted"/>
<feature type="domain" description="Macro" evidence="2">
    <location>
        <begin position="1"/>
        <end position="152"/>
    </location>
</feature>
<reference evidence="3 4" key="2">
    <citation type="submission" date="2020-08" db="EMBL/GenBank/DDBJ databases">
        <authorList>
            <person name="Partida-Martinez L."/>
            <person name="Huntemann M."/>
            <person name="Clum A."/>
            <person name="Wang J."/>
            <person name="Palaniappan K."/>
            <person name="Ritter S."/>
            <person name="Chen I.-M."/>
            <person name="Stamatis D."/>
            <person name="Reddy T."/>
            <person name="O'Malley R."/>
            <person name="Daum C."/>
            <person name="Shapiro N."/>
            <person name="Ivanova N."/>
            <person name="Kyrpides N."/>
            <person name="Woyke T."/>
        </authorList>
    </citation>
    <scope>NUCLEOTIDE SEQUENCE [LARGE SCALE GENOMIC DNA]</scope>
    <source>
        <strain evidence="3 4">AS2.23</strain>
    </source>
</reference>
<dbReference type="RefSeq" id="WP_183393111.1">
    <property type="nucleotide sequence ID" value="NZ_JACHVY010000009.1"/>
</dbReference>
<organism evidence="3 4">
    <name type="scientific">Kineococcus radiotolerans</name>
    <dbReference type="NCBI Taxonomy" id="131568"/>
    <lineage>
        <taxon>Bacteria</taxon>
        <taxon>Bacillati</taxon>
        <taxon>Actinomycetota</taxon>
        <taxon>Actinomycetes</taxon>
        <taxon>Kineosporiales</taxon>
        <taxon>Kineosporiaceae</taxon>
        <taxon>Kineococcus</taxon>
    </lineage>
</organism>
<dbReference type="PROSITE" id="PS51154">
    <property type="entry name" value="MACRO"/>
    <property type="match status" value="1"/>
</dbReference>
<dbReference type="InterPro" id="IPR043472">
    <property type="entry name" value="Macro_dom-like"/>
</dbReference>
<dbReference type="GO" id="GO:0140291">
    <property type="term" value="P:peptidyl-glutamate ADP-deribosylation"/>
    <property type="evidence" value="ECO:0007669"/>
    <property type="project" value="TreeGrafter"/>
</dbReference>
<dbReference type="PANTHER" id="PTHR12521">
    <property type="entry name" value="PROTEIN C6ORF130"/>
    <property type="match status" value="1"/>
</dbReference>
<dbReference type="SUPFAM" id="SSF52949">
    <property type="entry name" value="Macro domain-like"/>
    <property type="match status" value="1"/>
</dbReference>
<reference evidence="3 4" key="1">
    <citation type="submission" date="2020-08" db="EMBL/GenBank/DDBJ databases">
        <title>The Agave Microbiome: Exploring the role of microbial communities in plant adaptations to desert environments.</title>
        <authorList>
            <person name="Partida-Martinez L.P."/>
        </authorList>
    </citation>
    <scope>NUCLEOTIDE SEQUENCE [LARGE SCALE GENOMIC DNA]</scope>
    <source>
        <strain evidence="3 4">AS2.23</strain>
    </source>
</reference>
<dbReference type="Gene3D" id="3.40.220.10">
    <property type="entry name" value="Leucine Aminopeptidase, subunit E, domain 1"/>
    <property type="match status" value="1"/>
</dbReference>
<evidence type="ECO:0000256" key="1">
    <source>
        <dbReference type="ARBA" id="ARBA00035885"/>
    </source>
</evidence>